<dbReference type="InterPro" id="IPR004386">
    <property type="entry name" value="Toxin_YafQ-like"/>
</dbReference>
<keyword evidence="1" id="KW-1277">Toxin-antitoxin system</keyword>
<dbReference type="NCBIfam" id="TIGR02385">
    <property type="entry name" value="RelE_StbE"/>
    <property type="match status" value="1"/>
</dbReference>
<accession>A0AAU8JEZ0</accession>
<evidence type="ECO:0000313" key="2">
    <source>
        <dbReference type="EMBL" id="XCM36867.1"/>
    </source>
</evidence>
<dbReference type="EMBL" id="CP159837">
    <property type="protein sequence ID" value="XCM36867.1"/>
    <property type="molecule type" value="Genomic_DNA"/>
</dbReference>
<evidence type="ECO:0000256" key="1">
    <source>
        <dbReference type="ARBA" id="ARBA00022649"/>
    </source>
</evidence>
<dbReference type="InterPro" id="IPR007712">
    <property type="entry name" value="RelE/ParE_toxin"/>
</dbReference>
<gene>
    <name evidence="2" type="ORF">ABWT76_005655</name>
</gene>
<reference evidence="2" key="1">
    <citation type="submission" date="2024-07" db="EMBL/GenBank/DDBJ databases">
        <authorList>
            <person name="Kim Y.J."/>
            <person name="Jeong J.Y."/>
        </authorList>
    </citation>
    <scope>NUCLEOTIDE SEQUENCE</scope>
    <source>
        <strain evidence="2">GIHE-MW2</strain>
    </source>
</reference>
<organism evidence="2">
    <name type="scientific">Planktothricoides raciborskii GIHE-MW2</name>
    <dbReference type="NCBI Taxonomy" id="2792601"/>
    <lineage>
        <taxon>Bacteria</taxon>
        <taxon>Bacillati</taxon>
        <taxon>Cyanobacteriota</taxon>
        <taxon>Cyanophyceae</taxon>
        <taxon>Oscillatoriophycideae</taxon>
        <taxon>Oscillatoriales</taxon>
        <taxon>Oscillatoriaceae</taxon>
        <taxon>Planktothricoides</taxon>
    </lineage>
</organism>
<dbReference type="InterPro" id="IPR035093">
    <property type="entry name" value="RelE/ParE_toxin_dom_sf"/>
</dbReference>
<proteinExistence type="predicted"/>
<dbReference type="AlphaFoldDB" id="A0AAU8JEZ0"/>
<protein>
    <submittedName>
        <fullName evidence="2">Type II toxin-antitoxin system mRNA interferase toxin, RelE/StbE family</fullName>
    </submittedName>
</protein>
<dbReference type="Gene3D" id="3.30.2310.20">
    <property type="entry name" value="RelE-like"/>
    <property type="match status" value="1"/>
</dbReference>
<dbReference type="Pfam" id="PF15738">
    <property type="entry name" value="YafQ_toxin"/>
    <property type="match status" value="1"/>
</dbReference>
<name>A0AAU8JEZ0_9CYAN</name>
<sequence length="93" mass="10564">MNLVTSSAFKRALKTTVKKYPQLKERIAEKLELLGIDPFNAILRTHKLKGELSGAWSCTVDYDCRIVFDFVTNEETGESEILLIDIGSHDEVY</sequence>
<dbReference type="SUPFAM" id="SSF143011">
    <property type="entry name" value="RelE-like"/>
    <property type="match status" value="1"/>
</dbReference>
<dbReference type="RefSeq" id="WP_354635316.1">
    <property type="nucleotide sequence ID" value="NZ_CP159837.1"/>
</dbReference>